<reference evidence="1 2" key="1">
    <citation type="journal article" date="2017" name="Antonie Van Leeuwenhoek">
        <title>Rhizobium rhizosphaerae sp. nov., a novel species isolated from rice rhizosphere.</title>
        <authorList>
            <person name="Zhao J.J."/>
            <person name="Zhang J."/>
            <person name="Zhang R.J."/>
            <person name="Zhang C.W."/>
            <person name="Yin H.Q."/>
            <person name="Zhang X.X."/>
        </authorList>
    </citation>
    <scope>NUCLEOTIDE SEQUENCE [LARGE SCALE GENOMIC DNA]</scope>
    <source>
        <strain evidence="1 2">S18K6</strain>
    </source>
</reference>
<sequence>MNALLELFWAWLRAWGESIVIALPTSLLLGPWINHYVANPKAIFNKTNL</sequence>
<organism evidence="1 2">
    <name type="scientific">Paraglaciecola chathamensis S18K6</name>
    <dbReference type="NCBI Taxonomy" id="1127672"/>
    <lineage>
        <taxon>Bacteria</taxon>
        <taxon>Pseudomonadati</taxon>
        <taxon>Pseudomonadota</taxon>
        <taxon>Gammaproteobacteria</taxon>
        <taxon>Alteromonadales</taxon>
        <taxon>Alteromonadaceae</taxon>
        <taxon>Paraglaciecola</taxon>
    </lineage>
</organism>
<evidence type="ECO:0000313" key="1">
    <source>
        <dbReference type="EMBL" id="GAC09236.1"/>
    </source>
</evidence>
<proteinExistence type="predicted"/>
<evidence type="ECO:0000313" key="2">
    <source>
        <dbReference type="Proteomes" id="UP000006320"/>
    </source>
</evidence>
<dbReference type="EMBL" id="BAEM01000021">
    <property type="protein sequence ID" value="GAC09236.1"/>
    <property type="molecule type" value="Genomic_DNA"/>
</dbReference>
<gene>
    <name evidence="1" type="ORF">GCHA_1275</name>
</gene>
<comment type="caution">
    <text evidence="1">The sequence shown here is derived from an EMBL/GenBank/DDBJ whole genome shotgun (WGS) entry which is preliminary data.</text>
</comment>
<dbReference type="Proteomes" id="UP000006320">
    <property type="component" value="Unassembled WGS sequence"/>
</dbReference>
<accession>A0AAV3UW25</accession>
<protein>
    <submittedName>
        <fullName evidence="1">Uncharacterized protein</fullName>
    </submittedName>
</protein>
<dbReference type="AlphaFoldDB" id="A0AAV3UW25"/>
<name>A0AAV3UW25_9ALTE</name>